<accession>A0A444VTB9</accession>
<comment type="caution">
    <text evidence="1">The sequence shown here is derived from an EMBL/GenBank/DDBJ whole genome shotgun (WGS) entry which is preliminary data.</text>
</comment>
<sequence>MSGYFNYYKIDTNRTSINLLQKLTDVKLPPKKHFYFPDKLISNFKDYITEINKNSIFTPLSFEEIIFKTKTDFCKINHFEFEAIINWIDDYYNDEIEDIEAFHIDLGFKEILTLHSRFENGILSIGEDGLNIYYQKIAEKEKLSKKVSISVPSNAREIELVIDFLIILSIKLITYNIEAYSTEREELIDKLKSIEENKLLTEASNHFFDILKDEKNDYTKLYQDTIDYFIESAESFLYAMQDFKAEITNYDGFIFREDRF</sequence>
<dbReference type="AlphaFoldDB" id="A0A444VTB9"/>
<reference evidence="1 2" key="1">
    <citation type="submission" date="2014-12" db="EMBL/GenBank/DDBJ databases">
        <title>Genome sequence of Flavobacterium anhuiense RCM74.</title>
        <authorList>
            <person name="Kim J.F."/>
            <person name="Song J.Y."/>
            <person name="Kwak M.-J."/>
            <person name="Lee S.-W."/>
        </authorList>
    </citation>
    <scope>NUCLEOTIDE SEQUENCE [LARGE SCALE GENOMIC DNA]</scope>
    <source>
        <strain evidence="1 2">RCM74</strain>
    </source>
</reference>
<evidence type="ECO:0000313" key="2">
    <source>
        <dbReference type="Proteomes" id="UP000290433"/>
    </source>
</evidence>
<evidence type="ECO:0000313" key="1">
    <source>
        <dbReference type="EMBL" id="RYJ36723.1"/>
    </source>
</evidence>
<dbReference type="RefSeq" id="WP_129748898.1">
    <property type="nucleotide sequence ID" value="NZ_JUIV01000024.1"/>
</dbReference>
<dbReference type="OrthoDB" id="1370364at2"/>
<organism evidence="1 2">
    <name type="scientific">Flavobacterium anhuiense</name>
    <dbReference type="NCBI Taxonomy" id="459526"/>
    <lineage>
        <taxon>Bacteria</taxon>
        <taxon>Pseudomonadati</taxon>
        <taxon>Bacteroidota</taxon>
        <taxon>Flavobacteriia</taxon>
        <taxon>Flavobacteriales</taxon>
        <taxon>Flavobacteriaceae</taxon>
        <taxon>Flavobacterium</taxon>
    </lineage>
</organism>
<name>A0A444VTB9_9FLAO</name>
<dbReference type="EMBL" id="JUIV01000024">
    <property type="protein sequence ID" value="RYJ36723.1"/>
    <property type="molecule type" value="Genomic_DNA"/>
</dbReference>
<dbReference type="Proteomes" id="UP000290433">
    <property type="component" value="Unassembled WGS sequence"/>
</dbReference>
<gene>
    <name evidence="1" type="ORF">NU08_4242</name>
</gene>
<proteinExistence type="predicted"/>
<protein>
    <submittedName>
        <fullName evidence="1">Uncharacterized protein</fullName>
    </submittedName>
</protein>